<reference evidence="2" key="1">
    <citation type="submission" date="2018-05" db="EMBL/GenBank/DDBJ databases">
        <authorList>
            <person name="Lanie J.A."/>
            <person name="Ng W.-L."/>
            <person name="Kazmierczak K.M."/>
            <person name="Andrzejewski T.M."/>
            <person name="Davidsen T.M."/>
            <person name="Wayne K.J."/>
            <person name="Tettelin H."/>
            <person name="Glass J.I."/>
            <person name="Rusch D."/>
            <person name="Podicherti R."/>
            <person name="Tsui H.-C.T."/>
            <person name="Winkler M.E."/>
        </authorList>
    </citation>
    <scope>NUCLEOTIDE SEQUENCE</scope>
</reference>
<feature type="region of interest" description="Disordered" evidence="1">
    <location>
        <begin position="1"/>
        <end position="34"/>
    </location>
</feature>
<name>A0A382J4Z8_9ZZZZ</name>
<dbReference type="EMBL" id="UINC01071603">
    <property type="protein sequence ID" value="SVC06635.1"/>
    <property type="molecule type" value="Genomic_DNA"/>
</dbReference>
<evidence type="ECO:0000313" key="2">
    <source>
        <dbReference type="EMBL" id="SVC06635.1"/>
    </source>
</evidence>
<feature type="non-terminal residue" evidence="2">
    <location>
        <position position="1"/>
    </location>
</feature>
<proteinExistence type="predicted"/>
<sequence length="34" mass="3517">PSPTPPRPQAGACTTRRPLRRKCAPSSPCATAPS</sequence>
<organism evidence="2">
    <name type="scientific">marine metagenome</name>
    <dbReference type="NCBI Taxonomy" id="408172"/>
    <lineage>
        <taxon>unclassified sequences</taxon>
        <taxon>metagenomes</taxon>
        <taxon>ecological metagenomes</taxon>
    </lineage>
</organism>
<accession>A0A382J4Z8</accession>
<gene>
    <name evidence="2" type="ORF">METZ01_LOCUS259489</name>
</gene>
<feature type="non-terminal residue" evidence="2">
    <location>
        <position position="34"/>
    </location>
</feature>
<protein>
    <submittedName>
        <fullName evidence="2">Uncharacterized protein</fullName>
    </submittedName>
</protein>
<evidence type="ECO:0000256" key="1">
    <source>
        <dbReference type="SAM" id="MobiDB-lite"/>
    </source>
</evidence>
<dbReference type="AlphaFoldDB" id="A0A382J4Z8"/>